<dbReference type="Gene3D" id="3.40.50.300">
    <property type="entry name" value="P-loop containing nucleotide triphosphate hydrolases"/>
    <property type="match status" value="1"/>
</dbReference>
<accession>A0ABP2IDN2</accession>
<evidence type="ECO:0000259" key="1">
    <source>
        <dbReference type="Pfam" id="PF01695"/>
    </source>
</evidence>
<gene>
    <name evidence="2" type="ORF">HMPREF0061_0339</name>
</gene>
<organism evidence="2 3">
    <name type="scientific">Aerococcus viridans (strain ATCC 11563 / DSM 20340 / CCUG 4311 / JCM 20461 / NBRC 12219 / NCTC 8251 / M1)</name>
    <dbReference type="NCBI Taxonomy" id="655812"/>
    <lineage>
        <taxon>Bacteria</taxon>
        <taxon>Bacillati</taxon>
        <taxon>Bacillota</taxon>
        <taxon>Bacilli</taxon>
        <taxon>Lactobacillales</taxon>
        <taxon>Aerococcaceae</taxon>
        <taxon>Aerococcus</taxon>
    </lineage>
</organism>
<dbReference type="InterPro" id="IPR002611">
    <property type="entry name" value="IstB_ATP-bd"/>
</dbReference>
<reference evidence="2 3" key="1">
    <citation type="submission" date="2010-04" db="EMBL/GenBank/DDBJ databases">
        <authorList>
            <person name="Muzny D."/>
            <person name="Qin X."/>
            <person name="Deng J."/>
            <person name="Jiang H."/>
            <person name="Liu Y."/>
            <person name="Qu J."/>
            <person name="Song X.-Z."/>
            <person name="Zhang L."/>
            <person name="Thornton R."/>
            <person name="Coyle M."/>
            <person name="Francisco L."/>
            <person name="Jackson L."/>
            <person name="Javaid M."/>
            <person name="Korchina V."/>
            <person name="Kovar C."/>
            <person name="Mata R."/>
            <person name="Mathew T."/>
            <person name="Ngo R."/>
            <person name="Nguyen L."/>
            <person name="Nguyen N."/>
            <person name="Okwuonu G."/>
            <person name="Ongeri F."/>
            <person name="Pham C."/>
            <person name="Simmons D."/>
            <person name="Wilczek-Boney K."/>
            <person name="Hale W."/>
            <person name="Jakkamsetti A."/>
            <person name="Pham P."/>
            <person name="Ruth R."/>
            <person name="San Lucas F."/>
            <person name="Warren J."/>
            <person name="Zhang J."/>
            <person name="Zhao Z."/>
            <person name="Zhou C."/>
            <person name="Zhu D."/>
            <person name="Lee S."/>
            <person name="Bess C."/>
            <person name="Blankenburg K."/>
            <person name="Forbes L."/>
            <person name="Fu Q."/>
            <person name="Gubbala S."/>
            <person name="Hirani K."/>
            <person name="Jayaseelan J.C."/>
            <person name="Lara F."/>
            <person name="Munidasa M."/>
            <person name="Palculict T."/>
            <person name="Patil S."/>
            <person name="Pu L.-L."/>
            <person name="Saada N."/>
            <person name="Tang L."/>
            <person name="Weissenberger G."/>
            <person name="Zhu Y."/>
            <person name="Hemphill L."/>
            <person name="Shang Y."/>
            <person name="Youmans B."/>
            <person name="Ayvaz T."/>
            <person name="Ross M."/>
            <person name="Santibanez J."/>
            <person name="Aqrawi P."/>
            <person name="Gross S."/>
            <person name="Joshi V."/>
            <person name="Fowler G."/>
            <person name="Nazareth L."/>
            <person name="Reid J."/>
            <person name="Worley K."/>
            <person name="Petrosino J."/>
            <person name="Highlander S."/>
            <person name="Gibbs R."/>
            <person name="Gibbs R."/>
        </authorList>
    </citation>
    <scope>NUCLEOTIDE SEQUENCE [LARGE SCALE GENOMIC DNA]</scope>
    <source>
        <strain evidence="2 3">ATCC 11563</strain>
    </source>
</reference>
<dbReference type="EMBL" id="ADNT01000030">
    <property type="protein sequence ID" value="EFG50314.1"/>
    <property type="molecule type" value="Genomic_DNA"/>
</dbReference>
<protein>
    <recommendedName>
        <fullName evidence="1">IstB-like ATP-binding domain-containing protein</fullName>
    </recommendedName>
</protein>
<evidence type="ECO:0000313" key="3">
    <source>
        <dbReference type="Proteomes" id="UP000003764"/>
    </source>
</evidence>
<dbReference type="InterPro" id="IPR027417">
    <property type="entry name" value="P-loop_NTPase"/>
</dbReference>
<name>A0ABP2IDN2_AERVM</name>
<comment type="caution">
    <text evidence="2">The sequence shown here is derived from an EMBL/GenBank/DDBJ whole genome shotgun (WGS) entry which is preliminary data.</text>
</comment>
<sequence>MSVQFVNAPNLVIQLKEAVTQSQFVRFKRRFESVDLAIIDELGYLSFDEAGR</sequence>
<dbReference type="Proteomes" id="UP000003764">
    <property type="component" value="Unassembled WGS sequence"/>
</dbReference>
<dbReference type="Pfam" id="PF01695">
    <property type="entry name" value="IstB_IS21"/>
    <property type="match status" value="1"/>
</dbReference>
<proteinExistence type="predicted"/>
<feature type="domain" description="IstB-like ATP-binding" evidence="1">
    <location>
        <begin position="2"/>
        <end position="51"/>
    </location>
</feature>
<keyword evidence="3" id="KW-1185">Reference proteome</keyword>
<evidence type="ECO:0000313" key="2">
    <source>
        <dbReference type="EMBL" id="EFG50314.1"/>
    </source>
</evidence>